<dbReference type="InParanoid" id="A0A165C0K5"/>
<organism evidence="2 3">
    <name type="scientific">Calocera cornea HHB12733</name>
    <dbReference type="NCBI Taxonomy" id="1353952"/>
    <lineage>
        <taxon>Eukaryota</taxon>
        <taxon>Fungi</taxon>
        <taxon>Dikarya</taxon>
        <taxon>Basidiomycota</taxon>
        <taxon>Agaricomycotina</taxon>
        <taxon>Dacrymycetes</taxon>
        <taxon>Dacrymycetales</taxon>
        <taxon>Dacrymycetaceae</taxon>
        <taxon>Calocera</taxon>
    </lineage>
</organism>
<name>A0A165C0K5_9BASI</name>
<gene>
    <name evidence="2" type="ORF">CALCODRAFT_505105</name>
</gene>
<feature type="compositionally biased region" description="Basic and acidic residues" evidence="1">
    <location>
        <begin position="424"/>
        <end position="434"/>
    </location>
</feature>
<accession>A0A165C0K5</accession>
<dbReference type="STRING" id="1353952.A0A165C0K5"/>
<feature type="region of interest" description="Disordered" evidence="1">
    <location>
        <begin position="287"/>
        <end position="306"/>
    </location>
</feature>
<dbReference type="Proteomes" id="UP000076842">
    <property type="component" value="Unassembled WGS sequence"/>
</dbReference>
<feature type="compositionally biased region" description="Polar residues" evidence="1">
    <location>
        <begin position="11"/>
        <end position="21"/>
    </location>
</feature>
<protein>
    <submittedName>
        <fullName evidence="2">Uncharacterized protein</fullName>
    </submittedName>
</protein>
<dbReference type="AlphaFoldDB" id="A0A165C0K5"/>
<dbReference type="OrthoDB" id="10652221at2759"/>
<proteinExistence type="predicted"/>
<keyword evidence="3" id="KW-1185">Reference proteome</keyword>
<evidence type="ECO:0000313" key="3">
    <source>
        <dbReference type="Proteomes" id="UP000076842"/>
    </source>
</evidence>
<dbReference type="EMBL" id="KV424252">
    <property type="protein sequence ID" value="KZT50054.1"/>
    <property type="molecule type" value="Genomic_DNA"/>
</dbReference>
<feature type="region of interest" description="Disordered" evidence="1">
    <location>
        <begin position="1"/>
        <end position="36"/>
    </location>
</feature>
<evidence type="ECO:0000256" key="1">
    <source>
        <dbReference type="SAM" id="MobiDB-lite"/>
    </source>
</evidence>
<sequence length="444" mass="50416">MVHNTHRHATPTASISSSFGTLDSPDDGREAGRRQGIASKMRRGRMFLAISKLAVAESTVINERTDRYSTYWPASARAKFQQLMTDPVLAADETNWYSIATAILSMLFDDVEWDIAPQAVPFGGSGDKIDYVVYFVKFRGSTVAVLTWEMKKAGLWEKYPDRLEADNQMRCRFSALYKTNIQVPFIFGISSIGPKLQPYIYDIDNSRVYPARPRRPSNESKEATIDRWFPVATQHWFQCHLFRESGVSLFSAMASEIKTMTRLRFGTMNPRSILEVDKANERMLEQETKAGGRQHRSTGAARSQARQQFQIAKAAALAKHEAHQAARIKKAEQKAREDPRTIKAIRAAEAALGSKQARSFLLVSKAVHIEDDEVEDDQSVEDLMKEFLGIGRKNNLWIQHTGPASKDPQGVQTTESRRKRKRRASDDELKEEKWQSQSSRRRIA</sequence>
<feature type="region of interest" description="Disordered" evidence="1">
    <location>
        <begin position="398"/>
        <end position="444"/>
    </location>
</feature>
<evidence type="ECO:0000313" key="2">
    <source>
        <dbReference type="EMBL" id="KZT50054.1"/>
    </source>
</evidence>
<reference evidence="2 3" key="1">
    <citation type="journal article" date="2016" name="Mol. Biol. Evol.">
        <title>Comparative Genomics of Early-Diverging Mushroom-Forming Fungi Provides Insights into the Origins of Lignocellulose Decay Capabilities.</title>
        <authorList>
            <person name="Nagy L.G."/>
            <person name="Riley R."/>
            <person name="Tritt A."/>
            <person name="Adam C."/>
            <person name="Daum C."/>
            <person name="Floudas D."/>
            <person name="Sun H."/>
            <person name="Yadav J.S."/>
            <person name="Pangilinan J."/>
            <person name="Larsson K.H."/>
            <person name="Matsuura K."/>
            <person name="Barry K."/>
            <person name="Labutti K."/>
            <person name="Kuo R."/>
            <person name="Ohm R.A."/>
            <person name="Bhattacharya S.S."/>
            <person name="Shirouzu T."/>
            <person name="Yoshinaga Y."/>
            <person name="Martin F.M."/>
            <person name="Grigoriev I.V."/>
            <person name="Hibbett D.S."/>
        </authorList>
    </citation>
    <scope>NUCLEOTIDE SEQUENCE [LARGE SCALE GENOMIC DNA]</scope>
    <source>
        <strain evidence="2 3">HHB12733</strain>
    </source>
</reference>